<reference evidence="1" key="1">
    <citation type="submission" date="2023-11" db="EMBL/GenBank/DDBJ databases">
        <title>Genome assemblies of two species of porcelain crab, Petrolisthes cinctipes and Petrolisthes manimaculis (Anomura: Porcellanidae).</title>
        <authorList>
            <person name="Angst P."/>
        </authorList>
    </citation>
    <scope>NUCLEOTIDE SEQUENCE</scope>
    <source>
        <strain evidence="1">PB745_02</strain>
        <tissue evidence="1">Gill</tissue>
    </source>
</reference>
<dbReference type="AlphaFoldDB" id="A0AAE1P5A5"/>
<dbReference type="EMBL" id="JAWZYT010002916">
    <property type="protein sequence ID" value="KAK4301169.1"/>
    <property type="molecule type" value="Genomic_DNA"/>
</dbReference>
<evidence type="ECO:0000313" key="1">
    <source>
        <dbReference type="EMBL" id="KAK4301169.1"/>
    </source>
</evidence>
<organism evidence="1 2">
    <name type="scientific">Petrolisthes manimaculis</name>
    <dbReference type="NCBI Taxonomy" id="1843537"/>
    <lineage>
        <taxon>Eukaryota</taxon>
        <taxon>Metazoa</taxon>
        <taxon>Ecdysozoa</taxon>
        <taxon>Arthropoda</taxon>
        <taxon>Crustacea</taxon>
        <taxon>Multicrustacea</taxon>
        <taxon>Malacostraca</taxon>
        <taxon>Eumalacostraca</taxon>
        <taxon>Eucarida</taxon>
        <taxon>Decapoda</taxon>
        <taxon>Pleocyemata</taxon>
        <taxon>Anomura</taxon>
        <taxon>Galatheoidea</taxon>
        <taxon>Porcellanidae</taxon>
        <taxon>Petrolisthes</taxon>
    </lineage>
</organism>
<accession>A0AAE1P5A5</accession>
<proteinExistence type="predicted"/>
<gene>
    <name evidence="1" type="ORF">Pmani_026685</name>
</gene>
<feature type="non-terminal residue" evidence="1">
    <location>
        <position position="1"/>
    </location>
</feature>
<name>A0AAE1P5A5_9EUCA</name>
<dbReference type="Proteomes" id="UP001292094">
    <property type="component" value="Unassembled WGS sequence"/>
</dbReference>
<evidence type="ECO:0000313" key="2">
    <source>
        <dbReference type="Proteomes" id="UP001292094"/>
    </source>
</evidence>
<protein>
    <submittedName>
        <fullName evidence="1">Uncharacterized protein</fullName>
    </submittedName>
</protein>
<comment type="caution">
    <text evidence="1">The sequence shown here is derived from an EMBL/GenBank/DDBJ whole genome shotgun (WGS) entry which is preliminary data.</text>
</comment>
<keyword evidence="2" id="KW-1185">Reference proteome</keyword>
<sequence length="52" mass="5822">WNYWRGVAHILDVELRATQHLVAALAVLPPVPSDHNITHVYTASATRFVKGE</sequence>